<dbReference type="InterPro" id="IPR027618">
    <property type="entry name" value="Beta_prop_Msarc"/>
</dbReference>
<accession>A0AA48M620</accession>
<dbReference type="NCBIfam" id="TIGR04275">
    <property type="entry name" value="beta_prop_Msarc"/>
    <property type="match status" value="1"/>
</dbReference>
<dbReference type="RefSeq" id="WP_304415261.1">
    <property type="nucleotide sequence ID" value="NZ_OY569118.1"/>
</dbReference>
<sequence length="698" mass="80004">MKRTPIRGLLAAALLATTLWSGTPAFAYYVGEEVRIDSGNPVISKAGFDISKDYAVWIAEGEKVITLYDLDEHKESQIGDKQSAKSHLRVDGKYVSWIDSRHGGSDVYLYDIAKKKEVRLTDGSTEAMELELAGNYVAWSGKHGGKSDIYLYNINTGEEVRISTSGQASKPTVSPSYVAWEDRRNGNVDIYYYDIKSGRERAAVTSLGHQTNPSIYDDQIIYQDERYDDLYVYMIGRERNKRLTDDSNEQAYPHLYGDTYVYIEEGALMIGDVDYDDAEELDEEVYDKLPPRIYGDYVIFAKQDGDKKVHLYLYDLDEEELVPIGGLSGEPSQPDGDDRYVVYLNENKKASSVVLHDLKTQTSSVISKSGSEPRRPLVSDRYVVWYDAEDEALIAYDIRRGTQKRVTSSKDEPSDTLYELDGSKLAWIDDDRDLYVTDLSTEKTEDIARVSNPKALDIYGNYVLWVTERSGKDSIYLYDLDDEDETEVRTNADITGASVGDNVVVWSEYSSKTKSYDLYYYDIRRDRTDVLTRWTDGDQIEPQASRNLVLFKEKRGSRSKDFSYELYDIEDESYSRYYWSDDAEMDEVRLSGNRVVWIDNRDGNPAVYTLAVTDPRDDDDDDEPSGDYRDYNFLKVLEDDSFFDIIDENDYEDIYFVFFVGTKNEVSLNFLDALSDADLFLDLVYESGLDNVVIRVYK</sequence>
<feature type="chain" id="PRO_5041201684" evidence="1">
    <location>
        <begin position="28"/>
        <end position="698"/>
    </location>
</feature>
<keyword evidence="3" id="KW-1185">Reference proteome</keyword>
<keyword evidence="1" id="KW-0732">Signal</keyword>
<dbReference type="PANTHER" id="PTHR36842:SF1">
    <property type="entry name" value="PROTEIN TOLB"/>
    <property type="match status" value="1"/>
</dbReference>
<protein>
    <submittedName>
        <fullName evidence="2">DUF5050 domain-containing protein</fullName>
    </submittedName>
</protein>
<dbReference type="KEGG" id="bayd:BSPP4475_06310"/>
<dbReference type="SUPFAM" id="SSF69304">
    <property type="entry name" value="Tricorn protease N-terminal domain"/>
    <property type="match status" value="2"/>
</dbReference>
<dbReference type="EMBL" id="OY569118">
    <property type="protein sequence ID" value="CAJ1001916.1"/>
    <property type="molecule type" value="Genomic_DNA"/>
</dbReference>
<dbReference type="Proteomes" id="UP001189619">
    <property type="component" value="Chromosome"/>
</dbReference>
<feature type="signal peptide" evidence="1">
    <location>
        <begin position="1"/>
        <end position="27"/>
    </location>
</feature>
<evidence type="ECO:0000313" key="3">
    <source>
        <dbReference type="Proteomes" id="UP001189619"/>
    </source>
</evidence>
<dbReference type="AlphaFoldDB" id="A0AA48M620"/>
<evidence type="ECO:0000313" key="2">
    <source>
        <dbReference type="EMBL" id="CAJ1001916.1"/>
    </source>
</evidence>
<name>A0AA48M620_9BACL</name>
<dbReference type="Gene3D" id="2.120.10.30">
    <property type="entry name" value="TolB, C-terminal domain"/>
    <property type="match status" value="2"/>
</dbReference>
<dbReference type="InterPro" id="IPR011042">
    <property type="entry name" value="6-blade_b-propeller_TolB-like"/>
</dbReference>
<proteinExistence type="predicted"/>
<reference evidence="2" key="1">
    <citation type="submission" date="2023-07" db="EMBL/GenBank/DDBJ databases">
        <authorList>
            <person name="Ivanov I."/>
            <person name="Teneva D."/>
            <person name="Stoikov I."/>
        </authorList>
    </citation>
    <scope>NUCLEOTIDE SEQUENCE</scope>
    <source>
        <strain evidence="2">4475</strain>
    </source>
</reference>
<gene>
    <name evidence="2" type="ORF">BSPP4475_06310</name>
</gene>
<organism evidence="2 3">
    <name type="scientific">Brevibacillus aydinogluensis</name>
    <dbReference type="NCBI Taxonomy" id="927786"/>
    <lineage>
        <taxon>Bacteria</taxon>
        <taxon>Bacillati</taxon>
        <taxon>Bacillota</taxon>
        <taxon>Bacilli</taxon>
        <taxon>Bacillales</taxon>
        <taxon>Paenibacillaceae</taxon>
        <taxon>Brevibacillus</taxon>
    </lineage>
</organism>
<evidence type="ECO:0000256" key="1">
    <source>
        <dbReference type="SAM" id="SignalP"/>
    </source>
</evidence>
<dbReference type="PANTHER" id="PTHR36842">
    <property type="entry name" value="PROTEIN TOLB HOMOLOG"/>
    <property type="match status" value="1"/>
</dbReference>